<accession>A0AAV2Z619</accession>
<dbReference type="InterPro" id="IPR056671">
    <property type="entry name" value="DUF7769"/>
</dbReference>
<evidence type="ECO:0000259" key="2">
    <source>
        <dbReference type="Pfam" id="PF24964"/>
    </source>
</evidence>
<sequence length="169" mass="19526">MTSSFRLQRRAGSHGQPNRCSRQSILHFLLEANREGELRYGSIAKACSQFITTRWTVQRIWDRYNETKNDGESPGNASSRIKRNSGRKPYDTVELVERIRKVPPRKRRKMHQLASAIHVSVSVLRRLMIQGQLPSTGDSLELLAFGGTRGQSRWWRTPCTRTSCRTTRR</sequence>
<dbReference type="PANTHER" id="PTHR33889:SF7">
    <property type="entry name" value="OS04G0681850 PROTEIN"/>
    <property type="match status" value="1"/>
</dbReference>
<proteinExistence type="predicted"/>
<dbReference type="Proteomes" id="UP001146120">
    <property type="component" value="Unassembled WGS sequence"/>
</dbReference>
<gene>
    <name evidence="3" type="ORF">N0F65_011189</name>
</gene>
<dbReference type="EMBL" id="DAKRPA010000036">
    <property type="protein sequence ID" value="DBA02122.1"/>
    <property type="molecule type" value="Genomic_DNA"/>
</dbReference>
<reference evidence="3" key="2">
    <citation type="journal article" date="2023" name="Microbiol Resour">
        <title>Decontamination and Annotation of the Draft Genome Sequence of the Oomycete Lagenidium giganteum ARSEF 373.</title>
        <authorList>
            <person name="Morgan W.R."/>
            <person name="Tartar A."/>
        </authorList>
    </citation>
    <scope>NUCLEOTIDE SEQUENCE</scope>
    <source>
        <strain evidence="3">ARSEF 373</strain>
    </source>
</reference>
<name>A0AAV2Z619_9STRA</name>
<keyword evidence="4" id="KW-1185">Reference proteome</keyword>
<dbReference type="Pfam" id="PF24964">
    <property type="entry name" value="DUF7769"/>
    <property type="match status" value="1"/>
</dbReference>
<organism evidence="3 4">
    <name type="scientific">Lagenidium giganteum</name>
    <dbReference type="NCBI Taxonomy" id="4803"/>
    <lineage>
        <taxon>Eukaryota</taxon>
        <taxon>Sar</taxon>
        <taxon>Stramenopiles</taxon>
        <taxon>Oomycota</taxon>
        <taxon>Peronosporomycetes</taxon>
        <taxon>Pythiales</taxon>
        <taxon>Pythiaceae</taxon>
    </lineage>
</organism>
<reference evidence="3" key="1">
    <citation type="submission" date="2022-11" db="EMBL/GenBank/DDBJ databases">
        <authorList>
            <person name="Morgan W.R."/>
            <person name="Tartar A."/>
        </authorList>
    </citation>
    <scope>NUCLEOTIDE SEQUENCE</scope>
    <source>
        <strain evidence="3">ARSEF 373</strain>
    </source>
</reference>
<comment type="caution">
    <text evidence="3">The sequence shown here is derived from an EMBL/GenBank/DDBJ whole genome shotgun (WGS) entry which is preliminary data.</text>
</comment>
<dbReference type="PANTHER" id="PTHR33889">
    <property type="entry name" value="OS04G0681850 PROTEIN"/>
    <property type="match status" value="1"/>
</dbReference>
<evidence type="ECO:0000313" key="3">
    <source>
        <dbReference type="EMBL" id="DBA02122.1"/>
    </source>
</evidence>
<evidence type="ECO:0000313" key="4">
    <source>
        <dbReference type="Proteomes" id="UP001146120"/>
    </source>
</evidence>
<feature type="region of interest" description="Disordered" evidence="1">
    <location>
        <begin position="66"/>
        <end position="89"/>
    </location>
</feature>
<feature type="domain" description="DUF7769" evidence="2">
    <location>
        <begin position="22"/>
        <end position="70"/>
    </location>
</feature>
<dbReference type="AlphaFoldDB" id="A0AAV2Z619"/>
<protein>
    <recommendedName>
        <fullName evidence="2">DUF7769 domain-containing protein</fullName>
    </recommendedName>
</protein>
<evidence type="ECO:0000256" key="1">
    <source>
        <dbReference type="SAM" id="MobiDB-lite"/>
    </source>
</evidence>